<dbReference type="EMBL" id="AZHX01002468">
    <property type="protein sequence ID" value="ETW94454.1"/>
    <property type="molecule type" value="Genomic_DNA"/>
</dbReference>
<protein>
    <recommendedName>
        <fullName evidence="1">Amidase domain-containing protein</fullName>
    </recommendedName>
</protein>
<feature type="domain" description="Amidase" evidence="1">
    <location>
        <begin position="25"/>
        <end position="459"/>
    </location>
</feature>
<dbReference type="GO" id="GO:0012505">
    <property type="term" value="C:endomembrane system"/>
    <property type="evidence" value="ECO:0007669"/>
    <property type="project" value="TreeGrafter"/>
</dbReference>
<dbReference type="SUPFAM" id="SSF75304">
    <property type="entry name" value="Amidase signature (AS) enzymes"/>
    <property type="match status" value="1"/>
</dbReference>
<dbReference type="PATRIC" id="fig|1429439.4.peg.8208"/>
<name>W4L984_9BACT</name>
<proteinExistence type="predicted"/>
<dbReference type="PANTHER" id="PTHR43372">
    <property type="entry name" value="FATTY-ACID AMIDE HYDROLASE"/>
    <property type="match status" value="1"/>
</dbReference>
<evidence type="ECO:0000313" key="3">
    <source>
        <dbReference type="Proteomes" id="UP000019140"/>
    </source>
</evidence>
<dbReference type="Proteomes" id="UP000019140">
    <property type="component" value="Unassembled WGS sequence"/>
</dbReference>
<sequence length="484" mass="52478">MSDIAFKPAVELARMIKDRDIGCLELLEHYLARVEQYNPALNAIIVMDEARARTRAREADQALARGEDWGPLHGVPMTCKESYDVEGLPTTFGIVDYKDNIATSDALAIQRLKAAGAVVFGKTNVPLRLADFQSYNDIYGTTNNPWNIDRIPGGSSGGTAAALAAGLTGFDIGSDIGGSIRNPSHYCGIFGHKPTWGLLPTRGHALPGVLAEPDLAVIGPLGRSAADLEMGVQIMAGPDDMQSHGYQLNLQAPSQASLAGYRVAVWRNDDIAPVNDEVADRVEAVAKAVAQAGGTVDDSARPDFDAKAANEVFQTLLQANMAWRLPDDAYTNLKTKVAQLGADDRSDCAKTMRWQVASYREAMQANESRTHLRWAWHEFFKHYDVMVLPIAATPAFEHDHRPFGQRTLTINGEARPYFQQVFWAGLAICSYLPGTIIPTGPGVEGLPIGVQIIGPAFGDLKTIGFAKLLEQEGFTFTPPPGYGR</sequence>
<accession>W4L984</accession>
<organism evidence="2 3">
    <name type="scientific">Candidatus Entotheonella gemina</name>
    <dbReference type="NCBI Taxonomy" id="1429439"/>
    <lineage>
        <taxon>Bacteria</taxon>
        <taxon>Pseudomonadati</taxon>
        <taxon>Nitrospinota/Tectimicrobiota group</taxon>
        <taxon>Candidatus Tectimicrobiota</taxon>
        <taxon>Candidatus Entotheonellia</taxon>
        <taxon>Candidatus Entotheonellales</taxon>
        <taxon>Candidatus Entotheonellaceae</taxon>
        <taxon>Candidatus Entotheonella</taxon>
    </lineage>
</organism>
<dbReference type="NCBIfam" id="NF004816">
    <property type="entry name" value="PRK06170.1"/>
    <property type="match status" value="1"/>
</dbReference>
<reference evidence="2 3" key="1">
    <citation type="journal article" date="2014" name="Nature">
        <title>An environmental bacterial taxon with a large and distinct metabolic repertoire.</title>
        <authorList>
            <person name="Wilson M.C."/>
            <person name="Mori T."/>
            <person name="Ruckert C."/>
            <person name="Uria A.R."/>
            <person name="Helf M.J."/>
            <person name="Takada K."/>
            <person name="Gernert C."/>
            <person name="Steffens U.A."/>
            <person name="Heycke N."/>
            <person name="Schmitt S."/>
            <person name="Rinke C."/>
            <person name="Helfrich E.J."/>
            <person name="Brachmann A.O."/>
            <person name="Gurgui C."/>
            <person name="Wakimoto T."/>
            <person name="Kracht M."/>
            <person name="Crusemann M."/>
            <person name="Hentschel U."/>
            <person name="Abe I."/>
            <person name="Matsunaga S."/>
            <person name="Kalinowski J."/>
            <person name="Takeyama H."/>
            <person name="Piel J."/>
        </authorList>
    </citation>
    <scope>NUCLEOTIDE SEQUENCE [LARGE SCALE GENOMIC DNA]</scope>
    <source>
        <strain evidence="3">TSY2</strain>
    </source>
</reference>
<comment type="caution">
    <text evidence="2">The sequence shown here is derived from an EMBL/GenBank/DDBJ whole genome shotgun (WGS) entry which is preliminary data.</text>
</comment>
<evidence type="ECO:0000313" key="2">
    <source>
        <dbReference type="EMBL" id="ETW94454.1"/>
    </source>
</evidence>
<dbReference type="Pfam" id="PF01425">
    <property type="entry name" value="Amidase"/>
    <property type="match status" value="1"/>
</dbReference>
<dbReference type="AlphaFoldDB" id="W4L984"/>
<dbReference type="PANTHER" id="PTHR43372:SF4">
    <property type="entry name" value="FATTY-ACID AMIDE HYDROLASE 2"/>
    <property type="match status" value="1"/>
</dbReference>
<evidence type="ECO:0000259" key="1">
    <source>
        <dbReference type="Pfam" id="PF01425"/>
    </source>
</evidence>
<dbReference type="InterPro" id="IPR023631">
    <property type="entry name" value="Amidase_dom"/>
</dbReference>
<dbReference type="Gene3D" id="3.90.1300.10">
    <property type="entry name" value="Amidase signature (AS) domain"/>
    <property type="match status" value="1"/>
</dbReference>
<keyword evidence="3" id="KW-1185">Reference proteome</keyword>
<gene>
    <name evidence="2" type="ORF">ETSY2_49785</name>
</gene>
<dbReference type="HOGENOM" id="CLU_009600_0_4_7"/>
<dbReference type="InterPro" id="IPR036928">
    <property type="entry name" value="AS_sf"/>
</dbReference>
<dbReference type="InterPro" id="IPR052739">
    <property type="entry name" value="FAAH2"/>
</dbReference>